<feature type="domain" description="Ribulose bisphosphate carboxylase large subunit C-terminal" evidence="5">
    <location>
        <begin position="133"/>
        <end position="414"/>
    </location>
</feature>
<dbReference type="SUPFAM" id="SSF51649">
    <property type="entry name" value="RuBisCo, C-terminal domain"/>
    <property type="match status" value="1"/>
</dbReference>
<keyword evidence="8" id="KW-1185">Reference proteome</keyword>
<proteinExistence type="inferred from homology"/>
<dbReference type="InterPro" id="IPR020878">
    <property type="entry name" value="RuBisCo_large_chain_AS"/>
</dbReference>
<dbReference type="PROSITE" id="PS00157">
    <property type="entry name" value="RUBISCO_LARGE"/>
    <property type="match status" value="1"/>
</dbReference>
<dbReference type="InterPro" id="IPR033966">
    <property type="entry name" value="RuBisCO"/>
</dbReference>
<comment type="similarity">
    <text evidence="4">Belongs to the RuBisCO large chain family.</text>
</comment>
<dbReference type="Proteomes" id="UP001399917">
    <property type="component" value="Unassembled WGS sequence"/>
</dbReference>
<comment type="caution">
    <text evidence="7">The sequence shown here is derived from an EMBL/GenBank/DDBJ whole genome shotgun (WGS) entry which is preliminary data.</text>
</comment>
<dbReference type="InterPro" id="IPR036376">
    <property type="entry name" value="RuBisCO_lsu_C_sf"/>
</dbReference>
<keyword evidence="3" id="KW-0460">Magnesium</keyword>
<dbReference type="SUPFAM" id="SSF54966">
    <property type="entry name" value="RuBisCO, large subunit, small (N-terminal) domain"/>
    <property type="match status" value="1"/>
</dbReference>
<dbReference type="SFLD" id="SFLDG00301">
    <property type="entry name" value="RuBisCO-like_proteins"/>
    <property type="match status" value="1"/>
</dbReference>
<feature type="domain" description="Ribulose bisphosphate carboxylase large subunit ferrodoxin-like N-terminal" evidence="6">
    <location>
        <begin position="6"/>
        <end position="122"/>
    </location>
</feature>
<dbReference type="EMBL" id="BAABDF010000007">
    <property type="protein sequence ID" value="GAA3867145.1"/>
    <property type="molecule type" value="Genomic_DNA"/>
</dbReference>
<dbReference type="InterPro" id="IPR000685">
    <property type="entry name" value="RuBisCO_lsu_C"/>
</dbReference>
<dbReference type="Pfam" id="PF02788">
    <property type="entry name" value="RuBisCO_large_N"/>
    <property type="match status" value="1"/>
</dbReference>
<dbReference type="CDD" id="cd08207">
    <property type="entry name" value="RLP_NonPhot"/>
    <property type="match status" value="1"/>
</dbReference>
<dbReference type="PANTHER" id="PTHR42704">
    <property type="entry name" value="RIBULOSE BISPHOSPHATE CARBOXYLASE"/>
    <property type="match status" value="1"/>
</dbReference>
<accession>A0ABP7K7T9</accession>
<reference evidence="8" key="1">
    <citation type="journal article" date="2019" name="Int. J. Syst. Evol. Microbiol.">
        <title>The Global Catalogue of Microorganisms (GCM) 10K type strain sequencing project: providing services to taxonomists for standard genome sequencing and annotation.</title>
        <authorList>
            <consortium name="The Broad Institute Genomics Platform"/>
            <consortium name="The Broad Institute Genome Sequencing Center for Infectious Disease"/>
            <person name="Wu L."/>
            <person name="Ma J."/>
        </authorList>
    </citation>
    <scope>NUCLEOTIDE SEQUENCE [LARGE SCALE GENOMIC DNA]</scope>
    <source>
        <strain evidence="8">JCM 17190</strain>
    </source>
</reference>
<evidence type="ECO:0000313" key="7">
    <source>
        <dbReference type="EMBL" id="GAA3867145.1"/>
    </source>
</evidence>
<dbReference type="Pfam" id="PF00016">
    <property type="entry name" value="RuBisCO_large"/>
    <property type="match status" value="1"/>
</dbReference>
<evidence type="ECO:0000259" key="6">
    <source>
        <dbReference type="Pfam" id="PF02788"/>
    </source>
</evidence>
<evidence type="ECO:0000256" key="2">
    <source>
        <dbReference type="ARBA" id="ARBA00022723"/>
    </source>
</evidence>
<dbReference type="SFLD" id="SFLDS00014">
    <property type="entry name" value="RuBisCO"/>
    <property type="match status" value="1"/>
</dbReference>
<name>A0ABP7K7T9_9RHOB</name>
<sequence length="424" mass="45641">MTRITATYDIETPSGLAHAAAVLAGEQSTGTFVRLASETDELRDRSGARVENITQTATAKTPSLPSRKTGDTYERGLVTVSWPMGNFGTSLPTLMSTLAGNLFELAELSAIRLVDVDLPEQFAHDHPGPQFGVEGTRAFMGGHKGPLIGTIIKPSIGFTPDETADLVKTLVTAGIDFIKDDELQANGPDCPFEDRLNAVMRVINDHAERTGKRVLYAVNITDEIDQMWRNLDAMDRVGATCAMVCVNSVGLTGLRAVRSRSKALIHGHRAGWGLFSRSPDIGVDFGVMQKLWRLAGVDHLHVNGLANKFTESDDVVARAARSVQQPISKHGGPAHTAMPVYSSGQTIWQVDPARQLLGNDDFIYCAGGGIMSHPSGVADGVNSLRAAAEAARLDIPLEEFATPNSPLRKAIETFKKPNITLSDF</sequence>
<gene>
    <name evidence="7" type="ORF">GCM10022404_16570</name>
</gene>
<dbReference type="RefSeq" id="WP_344846256.1">
    <property type="nucleotide sequence ID" value="NZ_BAABDF010000007.1"/>
</dbReference>
<comment type="cofactor">
    <cofactor evidence="1">
        <name>Mg(2+)</name>
        <dbReference type="ChEBI" id="CHEBI:18420"/>
    </cofactor>
</comment>
<evidence type="ECO:0000256" key="4">
    <source>
        <dbReference type="RuleBase" id="RU003834"/>
    </source>
</evidence>
<organism evidence="7 8">
    <name type="scientific">Celeribacter arenosi</name>
    <dbReference type="NCBI Taxonomy" id="792649"/>
    <lineage>
        <taxon>Bacteria</taxon>
        <taxon>Pseudomonadati</taxon>
        <taxon>Pseudomonadota</taxon>
        <taxon>Alphaproteobacteria</taxon>
        <taxon>Rhodobacterales</taxon>
        <taxon>Roseobacteraceae</taxon>
        <taxon>Celeribacter</taxon>
    </lineage>
</organism>
<dbReference type="Gene3D" id="3.30.70.150">
    <property type="entry name" value="RuBisCO large subunit, N-terminal domain"/>
    <property type="match status" value="1"/>
</dbReference>
<protein>
    <submittedName>
        <fullName evidence="7">Ribulose-bisphosphate carboxylase large subunit family protein</fullName>
    </submittedName>
</protein>
<dbReference type="InterPro" id="IPR017443">
    <property type="entry name" value="RuBisCO_lsu_fd_N"/>
</dbReference>
<evidence type="ECO:0000256" key="3">
    <source>
        <dbReference type="ARBA" id="ARBA00022842"/>
    </source>
</evidence>
<keyword evidence="2" id="KW-0479">Metal-binding</keyword>
<evidence type="ECO:0000259" key="5">
    <source>
        <dbReference type="Pfam" id="PF00016"/>
    </source>
</evidence>
<evidence type="ECO:0000313" key="8">
    <source>
        <dbReference type="Proteomes" id="UP001399917"/>
    </source>
</evidence>
<dbReference type="PANTHER" id="PTHR42704:SF17">
    <property type="entry name" value="RIBULOSE BISPHOSPHATE CARBOXYLASE LARGE CHAIN"/>
    <property type="match status" value="1"/>
</dbReference>
<dbReference type="InterPro" id="IPR036422">
    <property type="entry name" value="RuBisCO_lsu_N_sf"/>
</dbReference>
<evidence type="ECO:0000256" key="1">
    <source>
        <dbReference type="ARBA" id="ARBA00001946"/>
    </source>
</evidence>
<dbReference type="Gene3D" id="3.20.20.110">
    <property type="entry name" value="Ribulose bisphosphate carboxylase, large subunit, C-terminal domain"/>
    <property type="match status" value="1"/>
</dbReference>